<reference evidence="1" key="1">
    <citation type="submission" date="2014-11" db="EMBL/GenBank/DDBJ databases">
        <authorList>
            <person name="Amaro Gonzalez C."/>
        </authorList>
    </citation>
    <scope>NUCLEOTIDE SEQUENCE</scope>
</reference>
<dbReference type="Gene3D" id="2.20.25.590">
    <property type="match status" value="1"/>
</dbReference>
<accession>A0A0E9SR15</accession>
<dbReference type="AlphaFoldDB" id="A0A0E9SR15"/>
<reference evidence="1" key="2">
    <citation type="journal article" date="2015" name="Fish Shellfish Immunol.">
        <title>Early steps in the European eel (Anguilla anguilla)-Vibrio vulnificus interaction in the gills: Role of the RtxA13 toxin.</title>
        <authorList>
            <person name="Callol A."/>
            <person name="Pajuelo D."/>
            <person name="Ebbesson L."/>
            <person name="Teles M."/>
            <person name="MacKenzie S."/>
            <person name="Amaro C."/>
        </authorList>
    </citation>
    <scope>NUCLEOTIDE SEQUENCE</scope>
</reference>
<proteinExistence type="predicted"/>
<organism evidence="1">
    <name type="scientific">Anguilla anguilla</name>
    <name type="common">European freshwater eel</name>
    <name type="synonym">Muraena anguilla</name>
    <dbReference type="NCBI Taxonomy" id="7936"/>
    <lineage>
        <taxon>Eukaryota</taxon>
        <taxon>Metazoa</taxon>
        <taxon>Chordata</taxon>
        <taxon>Craniata</taxon>
        <taxon>Vertebrata</taxon>
        <taxon>Euteleostomi</taxon>
        <taxon>Actinopterygii</taxon>
        <taxon>Neopterygii</taxon>
        <taxon>Teleostei</taxon>
        <taxon>Anguilliformes</taxon>
        <taxon>Anguillidae</taxon>
        <taxon>Anguilla</taxon>
    </lineage>
</organism>
<evidence type="ECO:0000313" key="1">
    <source>
        <dbReference type="EMBL" id="JAH42963.1"/>
    </source>
</evidence>
<dbReference type="EMBL" id="GBXM01065614">
    <property type="protein sequence ID" value="JAH42963.1"/>
    <property type="molecule type" value="Transcribed_RNA"/>
</dbReference>
<sequence>MSDPFPFLRTSTMEFDKNNCKYKVSKKNDPTVACPIFAAVGK</sequence>
<protein>
    <submittedName>
        <fullName evidence="1">Uncharacterized protein</fullName>
    </submittedName>
</protein>
<name>A0A0E9SR15_ANGAN</name>